<evidence type="ECO:0000259" key="1">
    <source>
        <dbReference type="SMART" id="SM00849"/>
    </source>
</evidence>
<gene>
    <name evidence="2" type="ORF">CVS29_00100</name>
</gene>
<sequence>MLVILLEQCEQKKAELASAKLANIWDCSPMRELKCGALQLQGSFGANGYVIPLENSYAVVDPGMWFGAKAVITELATAGILGSVEHILLTHYDLDHAGAAQALATETGATLWIGQADADILTGRRPAGTFVRRITSSLFRPKIPEDTAYIDKDPGFPATIAAVPTPGHTPGHFAFVWERTLLCGDSARVNADGTLRDFMHALNTDSQQARVSRQQLTTVDVDWVCPGHGKVTQRRR</sequence>
<feature type="domain" description="Metallo-beta-lactamase" evidence="1">
    <location>
        <begin position="45"/>
        <end position="228"/>
    </location>
</feature>
<dbReference type="InterPro" id="IPR050855">
    <property type="entry name" value="NDM-1-like"/>
</dbReference>
<dbReference type="InterPro" id="IPR036866">
    <property type="entry name" value="RibonucZ/Hydroxyglut_hydro"/>
</dbReference>
<dbReference type="EMBL" id="QHLZ01000001">
    <property type="protein sequence ID" value="PXA69029.1"/>
    <property type="molecule type" value="Genomic_DNA"/>
</dbReference>
<name>A0A2V3DUM8_9MICC</name>
<keyword evidence="3" id="KW-1185">Reference proteome</keyword>
<dbReference type="SUPFAM" id="SSF56281">
    <property type="entry name" value="Metallo-hydrolase/oxidoreductase"/>
    <property type="match status" value="1"/>
</dbReference>
<dbReference type="AlphaFoldDB" id="A0A2V3DUM8"/>
<reference evidence="2 3" key="1">
    <citation type="submission" date="2018-05" db="EMBL/GenBank/DDBJ databases">
        <title>Genetic diversity of glacier-inhabiting Cryobacterium bacteria in China and description of Cryobacterium mengkeensis sp. nov. and Arthrobacter glacialis sp. nov.</title>
        <authorList>
            <person name="Liu Q."/>
            <person name="Xin Y.-H."/>
        </authorList>
    </citation>
    <scope>NUCLEOTIDE SEQUENCE [LARGE SCALE GENOMIC DNA]</scope>
    <source>
        <strain evidence="2 3">GP3</strain>
    </source>
</reference>
<dbReference type="InterPro" id="IPR001279">
    <property type="entry name" value="Metallo-B-lactamas"/>
</dbReference>
<dbReference type="SMART" id="SM00849">
    <property type="entry name" value="Lactamase_B"/>
    <property type="match status" value="1"/>
</dbReference>
<dbReference type="PANTHER" id="PTHR42951">
    <property type="entry name" value="METALLO-BETA-LACTAMASE DOMAIN-CONTAINING"/>
    <property type="match status" value="1"/>
</dbReference>
<dbReference type="Proteomes" id="UP000246303">
    <property type="component" value="Unassembled WGS sequence"/>
</dbReference>
<dbReference type="OrthoDB" id="2971563at2"/>
<accession>A0A2V3DUM8</accession>
<evidence type="ECO:0000313" key="2">
    <source>
        <dbReference type="EMBL" id="PXA69029.1"/>
    </source>
</evidence>
<dbReference type="Pfam" id="PF00753">
    <property type="entry name" value="Lactamase_B"/>
    <property type="match status" value="1"/>
</dbReference>
<evidence type="ECO:0000313" key="3">
    <source>
        <dbReference type="Proteomes" id="UP000246303"/>
    </source>
</evidence>
<comment type="caution">
    <text evidence="2">The sequence shown here is derived from an EMBL/GenBank/DDBJ whole genome shotgun (WGS) entry which is preliminary data.</text>
</comment>
<protein>
    <recommendedName>
        <fullName evidence="1">Metallo-beta-lactamase domain-containing protein</fullName>
    </recommendedName>
</protein>
<proteinExistence type="predicted"/>
<dbReference type="Gene3D" id="3.60.15.10">
    <property type="entry name" value="Ribonuclease Z/Hydroxyacylglutathione hydrolase-like"/>
    <property type="match status" value="1"/>
</dbReference>
<organism evidence="2 3">
    <name type="scientific">Arthrobacter psychrochitiniphilus</name>
    <dbReference type="NCBI Taxonomy" id="291045"/>
    <lineage>
        <taxon>Bacteria</taxon>
        <taxon>Bacillati</taxon>
        <taxon>Actinomycetota</taxon>
        <taxon>Actinomycetes</taxon>
        <taxon>Micrococcales</taxon>
        <taxon>Micrococcaceae</taxon>
        <taxon>Arthrobacter</taxon>
    </lineage>
</organism>